<name>A0ACB0KGW9_TRIPR</name>
<accession>A0ACB0KGW9</accession>
<evidence type="ECO:0000313" key="1">
    <source>
        <dbReference type="EMBL" id="CAJ2655828.1"/>
    </source>
</evidence>
<gene>
    <name evidence="1" type="ORF">MILVUS5_LOCUS22690</name>
</gene>
<dbReference type="Proteomes" id="UP001177021">
    <property type="component" value="Unassembled WGS sequence"/>
</dbReference>
<proteinExistence type="predicted"/>
<dbReference type="EMBL" id="CASHSV030000206">
    <property type="protein sequence ID" value="CAJ2655828.1"/>
    <property type="molecule type" value="Genomic_DNA"/>
</dbReference>
<keyword evidence="2" id="KW-1185">Reference proteome</keyword>
<comment type="caution">
    <text evidence="1">The sequence shown here is derived from an EMBL/GenBank/DDBJ whole genome shotgun (WGS) entry which is preliminary data.</text>
</comment>
<organism evidence="1 2">
    <name type="scientific">Trifolium pratense</name>
    <name type="common">Red clover</name>
    <dbReference type="NCBI Taxonomy" id="57577"/>
    <lineage>
        <taxon>Eukaryota</taxon>
        <taxon>Viridiplantae</taxon>
        <taxon>Streptophyta</taxon>
        <taxon>Embryophyta</taxon>
        <taxon>Tracheophyta</taxon>
        <taxon>Spermatophyta</taxon>
        <taxon>Magnoliopsida</taxon>
        <taxon>eudicotyledons</taxon>
        <taxon>Gunneridae</taxon>
        <taxon>Pentapetalae</taxon>
        <taxon>rosids</taxon>
        <taxon>fabids</taxon>
        <taxon>Fabales</taxon>
        <taxon>Fabaceae</taxon>
        <taxon>Papilionoideae</taxon>
        <taxon>50 kb inversion clade</taxon>
        <taxon>NPAAA clade</taxon>
        <taxon>Hologalegina</taxon>
        <taxon>IRL clade</taxon>
        <taxon>Trifolieae</taxon>
        <taxon>Trifolium</taxon>
    </lineage>
</organism>
<sequence>MAADFSHQSSSTKNDASTVAHRSSSAQSNTTMANMQNTVNELINPDRRGNALKVLSKRRDMFEELAPLLWNTACIATILLQEIISVYPAISSLQLTHAQSIRVCNVLALLQCLASHPETRMPFINANMPQYFYPFLQSTSKLPQFEYLRVASLGVIGALVKANTREVISFLLSSEVVPLCLQSMEIGKQLSKNVATYILQFFLANDEGLEYICATAERFFAVARVLELVLRSLEEEPCPRLLKLVISCYARLSNNHRAAVALVRCLPNTLKDATFSNDIRDDPATRRWMEKLHENIRRHQQQVPEQGGGSGVGDIGGS</sequence>
<evidence type="ECO:0000313" key="2">
    <source>
        <dbReference type="Proteomes" id="UP001177021"/>
    </source>
</evidence>
<reference evidence="1" key="1">
    <citation type="submission" date="2023-10" db="EMBL/GenBank/DDBJ databases">
        <authorList>
            <person name="Rodriguez Cubillos JULIANA M."/>
            <person name="De Vega J."/>
        </authorList>
    </citation>
    <scope>NUCLEOTIDE SEQUENCE</scope>
</reference>
<protein>
    <submittedName>
        <fullName evidence="1">Uncharacterized protein</fullName>
    </submittedName>
</protein>